<protein>
    <submittedName>
        <fullName evidence="2">Uncharacterized protein</fullName>
    </submittedName>
</protein>
<name>A0A2I0B496_9ASPA</name>
<sequence>MEYPLCRNSLTLPFESTSTEAILSIDFDLCNKCWSAIKSKERVWRKLAKNEKEESRFNRNFDFLRYMNFIQDEKKGLQGDTSSLSRKPFRDASNIQNKSGKKVKVGFSNKESYRNRVRRKYVRNQADQTINSHNPIKAWHRGNVNHHMKINSDNQKQNYSMLRRKRKVQFHS</sequence>
<feature type="region of interest" description="Disordered" evidence="1">
    <location>
        <begin position="77"/>
        <end position="100"/>
    </location>
</feature>
<dbReference type="AlphaFoldDB" id="A0A2I0B496"/>
<accession>A0A2I0B496</accession>
<evidence type="ECO:0000313" key="3">
    <source>
        <dbReference type="Proteomes" id="UP000236161"/>
    </source>
</evidence>
<dbReference type="Proteomes" id="UP000236161">
    <property type="component" value="Unassembled WGS sequence"/>
</dbReference>
<proteinExistence type="predicted"/>
<gene>
    <name evidence="2" type="ORF">AXF42_Ash012201</name>
</gene>
<dbReference type="EMBL" id="KZ451916">
    <property type="protein sequence ID" value="PKA62614.1"/>
    <property type="molecule type" value="Genomic_DNA"/>
</dbReference>
<evidence type="ECO:0000313" key="2">
    <source>
        <dbReference type="EMBL" id="PKA62614.1"/>
    </source>
</evidence>
<keyword evidence="3" id="KW-1185">Reference proteome</keyword>
<evidence type="ECO:0000256" key="1">
    <source>
        <dbReference type="SAM" id="MobiDB-lite"/>
    </source>
</evidence>
<organism evidence="2 3">
    <name type="scientific">Apostasia shenzhenica</name>
    <dbReference type="NCBI Taxonomy" id="1088818"/>
    <lineage>
        <taxon>Eukaryota</taxon>
        <taxon>Viridiplantae</taxon>
        <taxon>Streptophyta</taxon>
        <taxon>Embryophyta</taxon>
        <taxon>Tracheophyta</taxon>
        <taxon>Spermatophyta</taxon>
        <taxon>Magnoliopsida</taxon>
        <taxon>Liliopsida</taxon>
        <taxon>Asparagales</taxon>
        <taxon>Orchidaceae</taxon>
        <taxon>Apostasioideae</taxon>
        <taxon>Apostasia</taxon>
    </lineage>
</organism>
<reference evidence="2 3" key="1">
    <citation type="journal article" date="2017" name="Nature">
        <title>The Apostasia genome and the evolution of orchids.</title>
        <authorList>
            <person name="Zhang G.Q."/>
            <person name="Liu K.W."/>
            <person name="Li Z."/>
            <person name="Lohaus R."/>
            <person name="Hsiao Y.Y."/>
            <person name="Niu S.C."/>
            <person name="Wang J.Y."/>
            <person name="Lin Y.C."/>
            <person name="Xu Q."/>
            <person name="Chen L.J."/>
            <person name="Yoshida K."/>
            <person name="Fujiwara S."/>
            <person name="Wang Z.W."/>
            <person name="Zhang Y.Q."/>
            <person name="Mitsuda N."/>
            <person name="Wang M."/>
            <person name="Liu G.H."/>
            <person name="Pecoraro L."/>
            <person name="Huang H.X."/>
            <person name="Xiao X.J."/>
            <person name="Lin M."/>
            <person name="Wu X.Y."/>
            <person name="Wu W.L."/>
            <person name="Chen Y.Y."/>
            <person name="Chang S.B."/>
            <person name="Sakamoto S."/>
            <person name="Ohme-Takagi M."/>
            <person name="Yagi M."/>
            <person name="Zeng S.J."/>
            <person name="Shen C.Y."/>
            <person name="Yeh C.M."/>
            <person name="Luo Y.B."/>
            <person name="Tsai W.C."/>
            <person name="Van de Peer Y."/>
            <person name="Liu Z.J."/>
        </authorList>
    </citation>
    <scope>NUCLEOTIDE SEQUENCE [LARGE SCALE GENOMIC DNA]</scope>
    <source>
        <strain evidence="3">cv. Shenzhen</strain>
        <tissue evidence="2">Stem</tissue>
    </source>
</reference>